<proteinExistence type="predicted"/>
<dbReference type="EMBL" id="LXQA011119425">
    <property type="protein sequence ID" value="MCI85605.1"/>
    <property type="molecule type" value="Genomic_DNA"/>
</dbReference>
<keyword evidence="2" id="KW-1185">Reference proteome</keyword>
<accession>A0A392VFF6</accession>
<sequence>ISLDGEDAIQCKFCDDVITGGLYRFLYHLAGTEHGGESYGGGGDEEEKKGCACVGIGGERKGDDVVGGSSED</sequence>
<protein>
    <submittedName>
        <fullName evidence="1">HAT family dimerization domain containing protein</fullName>
    </submittedName>
</protein>
<evidence type="ECO:0000313" key="2">
    <source>
        <dbReference type="Proteomes" id="UP000265520"/>
    </source>
</evidence>
<name>A0A392VFF6_9FABA</name>
<organism evidence="1 2">
    <name type="scientific">Trifolium medium</name>
    <dbReference type="NCBI Taxonomy" id="97028"/>
    <lineage>
        <taxon>Eukaryota</taxon>
        <taxon>Viridiplantae</taxon>
        <taxon>Streptophyta</taxon>
        <taxon>Embryophyta</taxon>
        <taxon>Tracheophyta</taxon>
        <taxon>Spermatophyta</taxon>
        <taxon>Magnoliopsida</taxon>
        <taxon>eudicotyledons</taxon>
        <taxon>Gunneridae</taxon>
        <taxon>Pentapetalae</taxon>
        <taxon>rosids</taxon>
        <taxon>fabids</taxon>
        <taxon>Fabales</taxon>
        <taxon>Fabaceae</taxon>
        <taxon>Papilionoideae</taxon>
        <taxon>50 kb inversion clade</taxon>
        <taxon>NPAAA clade</taxon>
        <taxon>Hologalegina</taxon>
        <taxon>IRL clade</taxon>
        <taxon>Trifolieae</taxon>
        <taxon>Trifolium</taxon>
    </lineage>
</organism>
<feature type="non-terminal residue" evidence="1">
    <location>
        <position position="1"/>
    </location>
</feature>
<evidence type="ECO:0000313" key="1">
    <source>
        <dbReference type="EMBL" id="MCI85605.1"/>
    </source>
</evidence>
<comment type="caution">
    <text evidence="1">The sequence shown here is derived from an EMBL/GenBank/DDBJ whole genome shotgun (WGS) entry which is preliminary data.</text>
</comment>
<reference evidence="1 2" key="1">
    <citation type="journal article" date="2018" name="Front. Plant Sci.">
        <title>Red Clover (Trifolium pratense) and Zigzag Clover (T. medium) - A Picture of Genomic Similarities and Differences.</title>
        <authorList>
            <person name="Dluhosova J."/>
            <person name="Istvanek J."/>
            <person name="Nedelnik J."/>
            <person name="Repkova J."/>
        </authorList>
    </citation>
    <scope>NUCLEOTIDE SEQUENCE [LARGE SCALE GENOMIC DNA]</scope>
    <source>
        <strain evidence="2">cv. 10/8</strain>
        <tissue evidence="1">Leaf</tissue>
    </source>
</reference>
<feature type="non-terminal residue" evidence="1">
    <location>
        <position position="72"/>
    </location>
</feature>
<dbReference type="Proteomes" id="UP000265520">
    <property type="component" value="Unassembled WGS sequence"/>
</dbReference>
<dbReference type="AlphaFoldDB" id="A0A392VFF6"/>